<dbReference type="Proteomes" id="UP000198287">
    <property type="component" value="Unassembled WGS sequence"/>
</dbReference>
<evidence type="ECO:0000256" key="1">
    <source>
        <dbReference type="SAM" id="MobiDB-lite"/>
    </source>
</evidence>
<feature type="region of interest" description="Disordered" evidence="1">
    <location>
        <begin position="211"/>
        <end position="272"/>
    </location>
</feature>
<sequence>MSFSPNLKKKKRRIVAFVDSDDDCQQRDGQQASVENSPERPHLDLESSDEDEIEKAYRVLDVVVVDDTEVSDSEEDESEDECQGTQVDLFDDPDDDNESLLTDGESEEDDDEEDDDDDDDDEVAVLSPPSTSSAGSLQRSGASRTVVHRTVASYFDVPVSLMSPEQRRKYNRVAADRGFHMKKNPEIPWEYVEKNRTYIRRANDEERLIANRESSKLSYHRPPGPNSKYGSSKEKKIAQREQSRASSLRFRERQKQIGQFNRPRTRPGLVLK</sequence>
<gene>
    <name evidence="2" type="ORF">Fcan01_05823</name>
</gene>
<feature type="compositionally biased region" description="Polar residues" evidence="1">
    <location>
        <begin position="27"/>
        <end position="36"/>
    </location>
</feature>
<evidence type="ECO:0000313" key="3">
    <source>
        <dbReference type="Proteomes" id="UP000198287"/>
    </source>
</evidence>
<protein>
    <submittedName>
        <fullName evidence="2">Uncharacterized protein</fullName>
    </submittedName>
</protein>
<feature type="compositionally biased region" description="Polar residues" evidence="1">
    <location>
        <begin position="128"/>
        <end position="143"/>
    </location>
</feature>
<name>A0A226ERM6_FOLCA</name>
<feature type="compositionally biased region" description="Basic and acidic residues" evidence="1">
    <location>
        <begin position="231"/>
        <end position="255"/>
    </location>
</feature>
<organism evidence="2 3">
    <name type="scientific">Folsomia candida</name>
    <name type="common">Springtail</name>
    <dbReference type="NCBI Taxonomy" id="158441"/>
    <lineage>
        <taxon>Eukaryota</taxon>
        <taxon>Metazoa</taxon>
        <taxon>Ecdysozoa</taxon>
        <taxon>Arthropoda</taxon>
        <taxon>Hexapoda</taxon>
        <taxon>Collembola</taxon>
        <taxon>Entomobryomorpha</taxon>
        <taxon>Isotomoidea</taxon>
        <taxon>Isotomidae</taxon>
        <taxon>Proisotominae</taxon>
        <taxon>Folsomia</taxon>
    </lineage>
</organism>
<comment type="caution">
    <text evidence="2">The sequence shown here is derived from an EMBL/GenBank/DDBJ whole genome shotgun (WGS) entry which is preliminary data.</text>
</comment>
<evidence type="ECO:0000313" key="2">
    <source>
        <dbReference type="EMBL" id="OXA60159.1"/>
    </source>
</evidence>
<reference evidence="2 3" key="1">
    <citation type="submission" date="2015-12" db="EMBL/GenBank/DDBJ databases">
        <title>The genome of Folsomia candida.</title>
        <authorList>
            <person name="Faddeeva A."/>
            <person name="Derks M.F."/>
            <person name="Anvar Y."/>
            <person name="Smit S."/>
            <person name="Van Straalen N."/>
            <person name="Roelofs D."/>
        </authorList>
    </citation>
    <scope>NUCLEOTIDE SEQUENCE [LARGE SCALE GENOMIC DNA]</scope>
    <source>
        <strain evidence="2 3">VU population</strain>
        <tissue evidence="2">Whole body</tissue>
    </source>
</reference>
<feature type="compositionally biased region" description="Acidic residues" evidence="1">
    <location>
        <begin position="89"/>
        <end position="123"/>
    </location>
</feature>
<dbReference type="EMBL" id="LNIX01000002">
    <property type="protein sequence ID" value="OXA60159.1"/>
    <property type="molecule type" value="Genomic_DNA"/>
</dbReference>
<dbReference type="AlphaFoldDB" id="A0A226ERM6"/>
<feature type="region of interest" description="Disordered" evidence="1">
    <location>
        <begin position="18"/>
        <end position="52"/>
    </location>
</feature>
<accession>A0A226ERM6</accession>
<feature type="compositionally biased region" description="Acidic residues" evidence="1">
    <location>
        <begin position="66"/>
        <end position="82"/>
    </location>
</feature>
<keyword evidence="3" id="KW-1185">Reference proteome</keyword>
<feature type="region of interest" description="Disordered" evidence="1">
    <location>
        <begin position="66"/>
        <end position="145"/>
    </location>
</feature>
<proteinExistence type="predicted"/>